<name>A0A0J9VNV4_PLAV1</name>
<dbReference type="AlphaFoldDB" id="A0A0J9VNV4"/>
<proteinExistence type="predicted"/>
<reference evidence="2 3" key="1">
    <citation type="submission" date="2011-08" db="EMBL/GenBank/DDBJ databases">
        <title>The Genome Sequence of Plasmodium vivax Brazil I.</title>
        <authorList>
            <consortium name="The Broad Institute Genome Sequencing Platform"/>
            <consortium name="The Broad Institute Genome Sequencing Center for Infectious Disease"/>
            <person name="Neafsey D."/>
            <person name="Carlton J."/>
            <person name="Barnwell J."/>
            <person name="Collins W."/>
            <person name="Escalante A."/>
            <person name="Mullikin J."/>
            <person name="Saul A."/>
            <person name="Guigo R."/>
            <person name="Camara F."/>
            <person name="Young S.K."/>
            <person name="Zeng Q."/>
            <person name="Gargeya S."/>
            <person name="Fitzgerald M."/>
            <person name="Haas B."/>
            <person name="Abouelleil A."/>
            <person name="Alvarado L."/>
            <person name="Arachchi H.M."/>
            <person name="Berlin A."/>
            <person name="Brown A."/>
            <person name="Chapman S.B."/>
            <person name="Chen Z."/>
            <person name="Dunbar C."/>
            <person name="Freedman E."/>
            <person name="Gearin G."/>
            <person name="Gellesch M."/>
            <person name="Goldberg J."/>
            <person name="Griggs A."/>
            <person name="Gujja S."/>
            <person name="Heiman D."/>
            <person name="Howarth C."/>
            <person name="Larson L."/>
            <person name="Lui A."/>
            <person name="MacDonald P.J.P."/>
            <person name="Montmayeur A."/>
            <person name="Murphy C."/>
            <person name="Neiman D."/>
            <person name="Pearson M."/>
            <person name="Priest M."/>
            <person name="Roberts A."/>
            <person name="Saif S."/>
            <person name="Shea T."/>
            <person name="Shenoy N."/>
            <person name="Sisk P."/>
            <person name="Stolte C."/>
            <person name="Sykes S."/>
            <person name="Wortman J."/>
            <person name="Nusbaum C."/>
            <person name="Birren B."/>
        </authorList>
    </citation>
    <scope>NUCLEOTIDE SEQUENCE [LARGE SCALE GENOMIC DNA]</scope>
    <source>
        <strain evidence="2 3">Brazil I</strain>
    </source>
</reference>
<sequence>MIESKNSYFKPYLSFLFKFLTILHFIWTYSPFNDVGNSFKYIENVRNAVGSFVFIFHRSLTEHEFQEQNYYQNMNDKILDEGDNNNEEYGMYYVSPYEQLSKRASNHMGVLQRNHKNRFGKKKGLAKLDRYFEKELFYKFDNIYEILNKMKNDKKSYKKKLLRKHGYKLISFGLLPLLGLIYYILCGDQNLGDGGRIIKYCSHTVHSTTVNNNCTKYMIKENMWKLEYMDYIFSAYFCIIIITVLVLIIYIFIKIITYERIKAIKGKMSLKEYCNFCKEVIRKT</sequence>
<gene>
    <name evidence="2" type="ORF">PVBG_05966</name>
</gene>
<evidence type="ECO:0008006" key="4">
    <source>
        <dbReference type="Google" id="ProtNLM"/>
    </source>
</evidence>
<keyword evidence="1" id="KW-1133">Transmembrane helix</keyword>
<protein>
    <recommendedName>
        <fullName evidence="4">Variable surface protein</fullName>
    </recommendedName>
</protein>
<keyword evidence="1" id="KW-0472">Membrane</keyword>
<organism evidence="2 3">
    <name type="scientific">Plasmodium vivax (strain Brazil I)</name>
    <dbReference type="NCBI Taxonomy" id="1033975"/>
    <lineage>
        <taxon>Eukaryota</taxon>
        <taxon>Sar</taxon>
        <taxon>Alveolata</taxon>
        <taxon>Apicomplexa</taxon>
        <taxon>Aconoidasida</taxon>
        <taxon>Haemosporida</taxon>
        <taxon>Plasmodiidae</taxon>
        <taxon>Plasmodium</taxon>
        <taxon>Plasmodium (Plasmodium)</taxon>
    </lineage>
</organism>
<accession>A0A0J9VNV4</accession>
<dbReference type="Pfam" id="PF12420">
    <property type="entry name" value="DUF3671"/>
    <property type="match status" value="1"/>
</dbReference>
<feature type="transmembrane region" description="Helical" evidence="1">
    <location>
        <begin position="166"/>
        <end position="185"/>
    </location>
</feature>
<dbReference type="EMBL" id="KQ234748">
    <property type="protein sequence ID" value="KMZ88858.1"/>
    <property type="molecule type" value="Genomic_DNA"/>
</dbReference>
<dbReference type="InterPro" id="IPR022139">
    <property type="entry name" value="Fam-L/Fam-M-like_plasmodium"/>
</dbReference>
<keyword evidence="1" id="KW-0812">Transmembrane</keyword>
<evidence type="ECO:0000313" key="2">
    <source>
        <dbReference type="EMBL" id="KMZ88858.1"/>
    </source>
</evidence>
<feature type="transmembrane region" description="Helical" evidence="1">
    <location>
        <begin position="231"/>
        <end position="253"/>
    </location>
</feature>
<dbReference type="Proteomes" id="UP000053327">
    <property type="component" value="Unassembled WGS sequence"/>
</dbReference>
<evidence type="ECO:0000313" key="3">
    <source>
        <dbReference type="Proteomes" id="UP000053327"/>
    </source>
</evidence>
<evidence type="ECO:0000256" key="1">
    <source>
        <dbReference type="SAM" id="Phobius"/>
    </source>
</evidence>